<dbReference type="InterPro" id="IPR012132">
    <property type="entry name" value="GMC_OxRdtase"/>
</dbReference>
<dbReference type="Proteomes" id="UP000460435">
    <property type="component" value="Unassembled WGS sequence"/>
</dbReference>
<evidence type="ECO:0000256" key="5">
    <source>
        <dbReference type="PIRSR" id="PIRSR000137-2"/>
    </source>
</evidence>
<sequence>MTGWDCIVVGAGSAGSVLASRLAAGSGARVLLLESGPDRSDDEAPDHPLRSASTLVLKGHNWDHRVNLRSSSAREDLLAGRLTAAGAPAARALYARFPYALGRGVGGSSAVNGAVALRALPRDFGQWVREGNTDWSWGSVLPFYRRLEHDPGAAGSDGDGDELHGVGGPVPITRTEEINALDAAFLAACVQLGIPERKDLNDGSEAGVGPVPTNSVDGVRMDASSTHLAPARRLPNLEVRANTDVMRVVVEQGRVAGVDVLTGTGSQFLPADRVILSAGAIGSPQVLLRSGIGDPALCRALGIAAVAELPGVGEGLSDHVSVVIWAVPRAGVGSPSPRWRDVLARLSSGYDEQTDLQVGLLNNVDTSAIPGFAGRLRGGALGMSVMLMRPESRGRVFLRSADPAVPPVVELGLCSAPEDLDRLAGGVRAAWELLHAPGIGEHIDSVQFWSARTLNDAAVLRSGIRNIANPGWHAVGTARMGPAADPAAVVDQRCRVHGVAGLSVVDASVFPSIPSTPTNLTTMMLAERIAKEMLTS</sequence>
<feature type="binding site" evidence="5">
    <location>
        <position position="245"/>
    </location>
    <ligand>
        <name>FAD</name>
        <dbReference type="ChEBI" id="CHEBI:57692"/>
    </ligand>
</feature>
<dbReference type="GO" id="GO:0016614">
    <property type="term" value="F:oxidoreductase activity, acting on CH-OH group of donors"/>
    <property type="evidence" value="ECO:0007669"/>
    <property type="project" value="InterPro"/>
</dbReference>
<dbReference type="Gene3D" id="3.50.50.60">
    <property type="entry name" value="FAD/NAD(P)-binding domain"/>
    <property type="match status" value="1"/>
</dbReference>
<evidence type="ECO:0000256" key="4">
    <source>
        <dbReference type="ARBA" id="ARBA00022827"/>
    </source>
</evidence>
<evidence type="ECO:0000256" key="3">
    <source>
        <dbReference type="ARBA" id="ARBA00022630"/>
    </source>
</evidence>
<dbReference type="PIRSF" id="PIRSF000137">
    <property type="entry name" value="Alcohol_oxidase"/>
    <property type="match status" value="1"/>
</dbReference>
<dbReference type="InterPro" id="IPR000172">
    <property type="entry name" value="GMC_OxRdtase_N"/>
</dbReference>
<keyword evidence="4 5" id="KW-0274">FAD</keyword>
<comment type="cofactor">
    <cofactor evidence="1 5">
        <name>FAD</name>
        <dbReference type="ChEBI" id="CHEBI:57692"/>
    </cofactor>
</comment>
<dbReference type="EMBL" id="WLZY01000001">
    <property type="protein sequence ID" value="NDL55830.1"/>
    <property type="molecule type" value="Genomic_DNA"/>
</dbReference>
<dbReference type="Pfam" id="PF00732">
    <property type="entry name" value="GMC_oxred_N"/>
    <property type="match status" value="1"/>
</dbReference>
<comment type="caution">
    <text evidence="7">The sequence shown here is derived from an EMBL/GenBank/DDBJ whole genome shotgun (WGS) entry which is preliminary data.</text>
</comment>
<evidence type="ECO:0000256" key="2">
    <source>
        <dbReference type="ARBA" id="ARBA00010790"/>
    </source>
</evidence>
<dbReference type="InterPro" id="IPR007867">
    <property type="entry name" value="GMC_OxRtase_C"/>
</dbReference>
<accession>A0A7K3LXX6</accession>
<dbReference type="SUPFAM" id="SSF54373">
    <property type="entry name" value="FAD-linked reductases, C-terminal domain"/>
    <property type="match status" value="1"/>
</dbReference>
<reference evidence="7 8" key="1">
    <citation type="submission" date="2019-11" db="EMBL/GenBank/DDBJ databases">
        <authorList>
            <person name="Li X.-J."/>
            <person name="Feng X.-M."/>
        </authorList>
    </citation>
    <scope>NUCLEOTIDE SEQUENCE [LARGE SCALE GENOMIC DNA]</scope>
    <source>
        <strain evidence="7 8">XMNu-373</strain>
    </source>
</reference>
<dbReference type="PANTHER" id="PTHR11552">
    <property type="entry name" value="GLUCOSE-METHANOL-CHOLINE GMC OXIDOREDUCTASE"/>
    <property type="match status" value="1"/>
</dbReference>
<dbReference type="Gene3D" id="3.30.410.40">
    <property type="match status" value="1"/>
</dbReference>
<keyword evidence="3" id="KW-0285">Flavoprotein</keyword>
<organism evidence="7 8">
    <name type="scientific">Phytoactinopolyspora mesophila</name>
    <dbReference type="NCBI Taxonomy" id="2650750"/>
    <lineage>
        <taxon>Bacteria</taxon>
        <taxon>Bacillati</taxon>
        <taxon>Actinomycetota</taxon>
        <taxon>Actinomycetes</taxon>
        <taxon>Jiangellales</taxon>
        <taxon>Jiangellaceae</taxon>
        <taxon>Phytoactinopolyspora</taxon>
    </lineage>
</organism>
<evidence type="ECO:0000313" key="8">
    <source>
        <dbReference type="Proteomes" id="UP000460435"/>
    </source>
</evidence>
<dbReference type="InterPro" id="IPR036188">
    <property type="entry name" value="FAD/NAD-bd_sf"/>
</dbReference>
<dbReference type="PROSITE" id="PS00624">
    <property type="entry name" value="GMC_OXRED_2"/>
    <property type="match status" value="1"/>
</dbReference>
<evidence type="ECO:0000259" key="6">
    <source>
        <dbReference type="PROSITE" id="PS00624"/>
    </source>
</evidence>
<evidence type="ECO:0000256" key="1">
    <source>
        <dbReference type="ARBA" id="ARBA00001974"/>
    </source>
</evidence>
<dbReference type="GO" id="GO:0050660">
    <property type="term" value="F:flavin adenine dinucleotide binding"/>
    <property type="evidence" value="ECO:0007669"/>
    <property type="project" value="InterPro"/>
</dbReference>
<dbReference type="Pfam" id="PF05199">
    <property type="entry name" value="GMC_oxred_C"/>
    <property type="match status" value="1"/>
</dbReference>
<keyword evidence="8" id="KW-1185">Reference proteome</keyword>
<dbReference type="AlphaFoldDB" id="A0A7K3LXX6"/>
<name>A0A7K3LXX6_9ACTN</name>
<comment type="similarity">
    <text evidence="2">Belongs to the GMC oxidoreductase family.</text>
</comment>
<evidence type="ECO:0000313" key="7">
    <source>
        <dbReference type="EMBL" id="NDL55830.1"/>
    </source>
</evidence>
<protein>
    <submittedName>
        <fullName evidence="7">Glucose-methanol-choline oxidoreductase</fullName>
    </submittedName>
</protein>
<feature type="domain" description="Glucose-methanol-choline oxidoreductase N-terminal" evidence="6">
    <location>
        <begin position="279"/>
        <end position="293"/>
    </location>
</feature>
<feature type="binding site" evidence="5">
    <location>
        <begin position="472"/>
        <end position="473"/>
    </location>
    <ligand>
        <name>FAD</name>
        <dbReference type="ChEBI" id="CHEBI:57692"/>
    </ligand>
</feature>
<dbReference type="SUPFAM" id="SSF51905">
    <property type="entry name" value="FAD/NAD(P)-binding domain"/>
    <property type="match status" value="1"/>
</dbReference>
<gene>
    <name evidence="7" type="ORF">F7O44_01965</name>
</gene>
<feature type="binding site" evidence="5">
    <location>
        <begin position="112"/>
        <end position="115"/>
    </location>
    <ligand>
        <name>FAD</name>
        <dbReference type="ChEBI" id="CHEBI:57692"/>
    </ligand>
</feature>
<dbReference type="RefSeq" id="WP_162448500.1">
    <property type="nucleotide sequence ID" value="NZ_WLZY01000001.1"/>
</dbReference>
<dbReference type="PANTHER" id="PTHR11552:SF147">
    <property type="entry name" value="CHOLINE DEHYDROGENASE, MITOCHONDRIAL"/>
    <property type="match status" value="1"/>
</dbReference>
<proteinExistence type="inferred from homology"/>